<dbReference type="PROSITE" id="PS50110">
    <property type="entry name" value="RESPONSE_REGULATORY"/>
    <property type="match status" value="1"/>
</dbReference>
<dbReference type="PANTHER" id="PTHR45339:SF1">
    <property type="entry name" value="HYBRID SIGNAL TRANSDUCTION HISTIDINE KINASE J"/>
    <property type="match status" value="1"/>
</dbReference>
<proteinExistence type="predicted"/>
<evidence type="ECO:0000256" key="3">
    <source>
        <dbReference type="PROSITE-ProRule" id="PRU00169"/>
    </source>
</evidence>
<dbReference type="InterPro" id="IPR001789">
    <property type="entry name" value="Sig_transdc_resp-reg_receiver"/>
</dbReference>
<organism evidence="5 6">
    <name type="scientific">Caldimonas mangrovi</name>
    <dbReference type="NCBI Taxonomy" id="2944811"/>
    <lineage>
        <taxon>Bacteria</taxon>
        <taxon>Pseudomonadati</taxon>
        <taxon>Pseudomonadota</taxon>
        <taxon>Betaproteobacteria</taxon>
        <taxon>Burkholderiales</taxon>
        <taxon>Sphaerotilaceae</taxon>
        <taxon>Caldimonas</taxon>
    </lineage>
</organism>
<accession>A0ABT0YPJ3</accession>
<evidence type="ECO:0000256" key="1">
    <source>
        <dbReference type="ARBA" id="ARBA00022553"/>
    </source>
</evidence>
<evidence type="ECO:0000256" key="2">
    <source>
        <dbReference type="ARBA" id="ARBA00023012"/>
    </source>
</evidence>
<feature type="domain" description="Response regulatory" evidence="4">
    <location>
        <begin position="320"/>
        <end position="439"/>
    </location>
</feature>
<dbReference type="CDD" id="cd17546">
    <property type="entry name" value="REC_hyHK_CKI1_RcsC-like"/>
    <property type="match status" value="1"/>
</dbReference>
<keyword evidence="6" id="KW-1185">Reference proteome</keyword>
<dbReference type="RefSeq" id="WP_251779118.1">
    <property type="nucleotide sequence ID" value="NZ_JAMKFE010000008.1"/>
</dbReference>
<dbReference type="PANTHER" id="PTHR45339">
    <property type="entry name" value="HYBRID SIGNAL TRANSDUCTION HISTIDINE KINASE J"/>
    <property type="match status" value="1"/>
</dbReference>
<dbReference type="Pfam" id="PF00072">
    <property type="entry name" value="Response_reg"/>
    <property type="match status" value="1"/>
</dbReference>
<comment type="caution">
    <text evidence="5">The sequence shown here is derived from an EMBL/GenBank/DDBJ whole genome shotgun (WGS) entry which is preliminary data.</text>
</comment>
<feature type="modified residue" description="4-aspartylphosphate" evidence="3">
    <location>
        <position position="369"/>
    </location>
</feature>
<evidence type="ECO:0000313" key="5">
    <source>
        <dbReference type="EMBL" id="MCM5680663.1"/>
    </source>
</evidence>
<evidence type="ECO:0000313" key="6">
    <source>
        <dbReference type="Proteomes" id="UP001165541"/>
    </source>
</evidence>
<dbReference type="Gene3D" id="3.40.50.2300">
    <property type="match status" value="1"/>
</dbReference>
<gene>
    <name evidence="5" type="ORF">M8A51_14140</name>
</gene>
<name>A0ABT0YPJ3_9BURK</name>
<reference evidence="5" key="1">
    <citation type="submission" date="2022-05" db="EMBL/GenBank/DDBJ databases">
        <title>Schlegelella sp. nov., isolated from mangrove soil.</title>
        <authorList>
            <person name="Liu Y."/>
            <person name="Ge X."/>
            <person name="Liu W."/>
        </authorList>
    </citation>
    <scope>NUCLEOTIDE SEQUENCE</scope>
    <source>
        <strain evidence="5">S2-27</strain>
    </source>
</reference>
<dbReference type="SUPFAM" id="SSF52172">
    <property type="entry name" value="CheY-like"/>
    <property type="match status" value="1"/>
</dbReference>
<dbReference type="EMBL" id="JAMKFE010000008">
    <property type="protein sequence ID" value="MCM5680663.1"/>
    <property type="molecule type" value="Genomic_DNA"/>
</dbReference>
<dbReference type="InterPro" id="IPR011006">
    <property type="entry name" value="CheY-like_superfamily"/>
</dbReference>
<dbReference type="Proteomes" id="UP001165541">
    <property type="component" value="Unassembled WGS sequence"/>
</dbReference>
<sequence length="445" mass="47493">MPSLRSSSAAVPSFAERLTELARQTSAQTERAGGRLFFDYRGPEACFSRHAERVERAASQLLSDALRSGAESAGCLFLTVHVSAPADGECRALIQIAFPDPGGEPSFASMSAYTADCRVDECNAREAALPEAVAHLVEGLQPWYAESRSVGVARALQLAVTLAAEDGHDDAEAALLGIPQAWLVGRAAGENEALASRLQRDGWLVRLFGQVGAARGFLEAGSRTPPAPALLFARAGPGVDIDTLREWAGSLPAATRVVLGVAGAEAAVELAGRSMGRLEVREIPFSPADLREIQEEALQWEINQSGETSPAPLDAGRRARVLVVDDEPVNLILASEMLRVLGYGVDTAGSGLQAVEFCQRFRPAAVLMDVNMAEMGGIEATQRLRRMEAHDQCEPLTIVAATTQFDEETRTACLQAGMNGFMRKPFALMNLAQQMAQVASGRSPH</sequence>
<protein>
    <submittedName>
        <fullName evidence="5">Response regulator</fullName>
    </submittedName>
</protein>
<dbReference type="SMART" id="SM00448">
    <property type="entry name" value="REC"/>
    <property type="match status" value="1"/>
</dbReference>
<evidence type="ECO:0000259" key="4">
    <source>
        <dbReference type="PROSITE" id="PS50110"/>
    </source>
</evidence>
<keyword evidence="1 3" id="KW-0597">Phosphoprotein</keyword>
<keyword evidence="2" id="KW-0902">Two-component regulatory system</keyword>